<evidence type="ECO:0000313" key="2">
    <source>
        <dbReference type="EMBL" id="MBO8478495.1"/>
    </source>
</evidence>
<keyword evidence="1" id="KW-0732">Signal</keyword>
<sequence length="314" mass="34369">MRSIRFLLAALLPLMSVSCGPLSYTMDVEMRDVSRSGLDLGKKTFSVVYIDSGARTDSVFSASVSEGLAEKLESGYFSGERVIGIYRIPGTEGAEYSSKDTLLNILMDVGTDVVFLLEVPEFGTPVVQAPKRVETGGRISADSAFVAEVKIPFSIRIDVYDAMNPEDSVFSFTGRSVAVPVAYTDGNDSQEALVAKGFAAIGESGRAVGRSAGESFVSTWVNENLQLVYYEGSAWIEAAEAASDYRWKDAIDIWIRLLDTGNLQKRSCAQYNIALACYMTGEYELASEWLDRSDETGPISLSRGLRQRIEARKR</sequence>
<gene>
    <name evidence="2" type="ORF">IAB80_06385</name>
</gene>
<dbReference type="Proteomes" id="UP000823771">
    <property type="component" value="Unassembled WGS sequence"/>
</dbReference>
<feature type="chain" id="PRO_5038702241" description="Tetratricopeptide repeat protein" evidence="1">
    <location>
        <begin position="24"/>
        <end position="314"/>
    </location>
</feature>
<dbReference type="PROSITE" id="PS51257">
    <property type="entry name" value="PROKAR_LIPOPROTEIN"/>
    <property type="match status" value="1"/>
</dbReference>
<organism evidence="2 3">
    <name type="scientific">Candidatus Cryptobacteroides excrementipullorum</name>
    <dbReference type="NCBI Taxonomy" id="2840761"/>
    <lineage>
        <taxon>Bacteria</taxon>
        <taxon>Pseudomonadati</taxon>
        <taxon>Bacteroidota</taxon>
        <taxon>Bacteroidia</taxon>
        <taxon>Bacteroidales</taxon>
        <taxon>Candidatus Cryptobacteroides</taxon>
    </lineage>
</organism>
<evidence type="ECO:0000313" key="3">
    <source>
        <dbReference type="Proteomes" id="UP000823771"/>
    </source>
</evidence>
<dbReference type="Pfam" id="PF19867">
    <property type="entry name" value="DUF6340"/>
    <property type="match status" value="1"/>
</dbReference>
<comment type="caution">
    <text evidence="2">The sequence shown here is derived from an EMBL/GenBank/DDBJ whole genome shotgun (WGS) entry which is preliminary data.</text>
</comment>
<name>A0A9D9IUS1_9BACT</name>
<reference evidence="2" key="2">
    <citation type="journal article" date="2021" name="PeerJ">
        <title>Extensive microbial diversity within the chicken gut microbiome revealed by metagenomics and culture.</title>
        <authorList>
            <person name="Gilroy R."/>
            <person name="Ravi A."/>
            <person name="Getino M."/>
            <person name="Pursley I."/>
            <person name="Horton D.L."/>
            <person name="Alikhan N.F."/>
            <person name="Baker D."/>
            <person name="Gharbi K."/>
            <person name="Hall N."/>
            <person name="Watson M."/>
            <person name="Adriaenssens E.M."/>
            <person name="Foster-Nyarko E."/>
            <person name="Jarju S."/>
            <person name="Secka A."/>
            <person name="Antonio M."/>
            <person name="Oren A."/>
            <person name="Chaudhuri R.R."/>
            <person name="La Ragione R."/>
            <person name="Hildebrand F."/>
            <person name="Pallen M.J."/>
        </authorList>
    </citation>
    <scope>NUCLEOTIDE SEQUENCE</scope>
    <source>
        <strain evidence="2">2478</strain>
    </source>
</reference>
<evidence type="ECO:0008006" key="4">
    <source>
        <dbReference type="Google" id="ProtNLM"/>
    </source>
</evidence>
<proteinExistence type="predicted"/>
<protein>
    <recommendedName>
        <fullName evidence="4">Tetratricopeptide repeat protein</fullName>
    </recommendedName>
</protein>
<evidence type="ECO:0000256" key="1">
    <source>
        <dbReference type="SAM" id="SignalP"/>
    </source>
</evidence>
<dbReference type="InterPro" id="IPR045921">
    <property type="entry name" value="DUF6340"/>
</dbReference>
<dbReference type="EMBL" id="JADILZ010000054">
    <property type="protein sequence ID" value="MBO8478495.1"/>
    <property type="molecule type" value="Genomic_DNA"/>
</dbReference>
<accession>A0A9D9IUS1</accession>
<reference evidence="2" key="1">
    <citation type="submission" date="2020-10" db="EMBL/GenBank/DDBJ databases">
        <authorList>
            <person name="Gilroy R."/>
        </authorList>
    </citation>
    <scope>NUCLEOTIDE SEQUENCE</scope>
    <source>
        <strain evidence="2">2478</strain>
    </source>
</reference>
<feature type="signal peptide" evidence="1">
    <location>
        <begin position="1"/>
        <end position="23"/>
    </location>
</feature>
<dbReference type="AlphaFoldDB" id="A0A9D9IUS1"/>